<proteinExistence type="predicted"/>
<gene>
    <name evidence="1" type="ORF">CLV48_1049</name>
</gene>
<accession>A0A2P8E5S9</accession>
<organism evidence="1 2">
    <name type="scientific">Cecembia rubra</name>
    <dbReference type="NCBI Taxonomy" id="1485585"/>
    <lineage>
        <taxon>Bacteria</taxon>
        <taxon>Pseudomonadati</taxon>
        <taxon>Bacteroidota</taxon>
        <taxon>Cytophagia</taxon>
        <taxon>Cytophagales</taxon>
        <taxon>Cyclobacteriaceae</taxon>
        <taxon>Cecembia</taxon>
    </lineage>
</organism>
<reference evidence="1 2" key="1">
    <citation type="submission" date="2018-03" db="EMBL/GenBank/DDBJ databases">
        <title>Genomic Encyclopedia of Archaeal and Bacterial Type Strains, Phase II (KMG-II): from individual species to whole genera.</title>
        <authorList>
            <person name="Goeker M."/>
        </authorList>
    </citation>
    <scope>NUCLEOTIDE SEQUENCE [LARGE SCALE GENOMIC DNA]</scope>
    <source>
        <strain evidence="1 2">DSM 28057</strain>
    </source>
</reference>
<keyword evidence="2" id="KW-1185">Reference proteome</keyword>
<dbReference type="Proteomes" id="UP000240708">
    <property type="component" value="Unassembled WGS sequence"/>
</dbReference>
<name>A0A2P8E5S9_9BACT</name>
<dbReference type="EMBL" id="PYGF01000004">
    <property type="protein sequence ID" value="PSL04835.1"/>
    <property type="molecule type" value="Genomic_DNA"/>
</dbReference>
<protein>
    <submittedName>
        <fullName evidence="1">Uncharacterized protein</fullName>
    </submittedName>
</protein>
<dbReference type="AlphaFoldDB" id="A0A2P8E5S9"/>
<comment type="caution">
    <text evidence="1">The sequence shown here is derived from an EMBL/GenBank/DDBJ whole genome shotgun (WGS) entry which is preliminary data.</text>
</comment>
<evidence type="ECO:0000313" key="2">
    <source>
        <dbReference type="Proteomes" id="UP000240708"/>
    </source>
</evidence>
<sequence>MRNIILFAIKISRNVRRYFSLALILIGQSGCLEKEEFETFELEGSIVGFNYCSFHQNGRVGYVIISNDLADTIATYSLSPSRLRLPAPVGTNSNRPIFTIPEEAFYHEGVVRSAEMLSQTFPIKVKYRRATQKEKDGSIRGCLTADTTASFAPGIWLDKLVVVQSASIN</sequence>
<evidence type="ECO:0000313" key="1">
    <source>
        <dbReference type="EMBL" id="PSL04835.1"/>
    </source>
</evidence>